<name>A0ABD2Q651_9PLAT</name>
<evidence type="ECO:0000259" key="10">
    <source>
        <dbReference type="PROSITE" id="PS51847"/>
    </source>
</evidence>
<dbReference type="PANTHER" id="PTHR13466">
    <property type="entry name" value="TEX2 PROTEIN-RELATED"/>
    <property type="match status" value="1"/>
</dbReference>
<dbReference type="GO" id="GO:0006869">
    <property type="term" value="P:lipid transport"/>
    <property type="evidence" value="ECO:0007669"/>
    <property type="project" value="UniProtKB-KW"/>
</dbReference>
<evidence type="ECO:0000256" key="4">
    <source>
        <dbReference type="ARBA" id="ARBA00022824"/>
    </source>
</evidence>
<gene>
    <name evidence="11" type="primary">TEX2</name>
    <name evidence="11" type="ORF">Ciccas_006321</name>
</gene>
<dbReference type="PANTHER" id="PTHR13466:SF0">
    <property type="entry name" value="SMP-LTD DOMAIN-CONTAINING PROTEIN"/>
    <property type="match status" value="1"/>
</dbReference>
<dbReference type="GO" id="GO:0005789">
    <property type="term" value="C:endoplasmic reticulum membrane"/>
    <property type="evidence" value="ECO:0007669"/>
    <property type="project" value="UniProtKB-SubCell"/>
</dbReference>
<evidence type="ECO:0000256" key="8">
    <source>
        <dbReference type="ARBA" id="ARBA00023136"/>
    </source>
</evidence>
<reference evidence="11 12" key="1">
    <citation type="submission" date="2024-11" db="EMBL/GenBank/DDBJ databases">
        <title>Adaptive evolution of stress response genes in parasites aligns with host niche diversity.</title>
        <authorList>
            <person name="Hahn C."/>
            <person name="Resl P."/>
        </authorList>
    </citation>
    <scope>NUCLEOTIDE SEQUENCE [LARGE SCALE GENOMIC DNA]</scope>
    <source>
        <strain evidence="11">EGGRZ-B1_66</strain>
        <tissue evidence="11">Body</tissue>
    </source>
</reference>
<accession>A0ABD2Q651</accession>
<dbReference type="Pfam" id="PF10296">
    <property type="entry name" value="MMM1"/>
    <property type="match status" value="1"/>
</dbReference>
<evidence type="ECO:0000256" key="9">
    <source>
        <dbReference type="SAM" id="MobiDB-lite"/>
    </source>
</evidence>
<dbReference type="CDD" id="cd21675">
    <property type="entry name" value="SMP_TEX2"/>
    <property type="match status" value="1"/>
</dbReference>
<evidence type="ECO:0000256" key="1">
    <source>
        <dbReference type="ARBA" id="ARBA00004586"/>
    </source>
</evidence>
<sequence length="558" mass="62786">MYETFCSLFLPPLRLPCSGLRGGLGPSRAPHEASCCTLHTPGMQHTWPVFGPVPPALHLLEQRDLVGPTIPHLEDYDIQTGLSTGPLSSALSANLTKNDTLVYKGWMNELKQYSPETYNINRTRSVYVTLDGTQLRLRRPRKSISRRAMWNEELPDVNNLSMSNQRIYDMKYARVFLLPTGLVLKRIWSKKYPVCLAIHKPNASTPGATVFSAREEHIAPSGELLPRKVPSSTSVPDLKQPLGMQSNDYASKAETPDESGFVLVSSTSPNIEYVYLFARTSREKESWFRRFQAASLGRPINFTPQLAIEKHLLHNYARRNCEEDYGADASEDSESTFVGPLLSPREPVYVTYVRYMARYLPAEWVLRSNQALNVNINHVQCEDQLAWFNALLGRVFWDFFRESYWLAKTKERIQAKLKKLHLPSFIDELTVTEIDLGSELPVVRKAGKPFLDSQGLWLTLDVNYSGGFSMGLETKVNLMKLTEAKSNLNPDVVPDDGGEEEREIPTTDVQLKKKAAFVSEEEDSADSTTDSGSESDCMEESKSSRLFMRDLGIASGVG</sequence>
<dbReference type="Proteomes" id="UP001626550">
    <property type="component" value="Unassembled WGS sequence"/>
</dbReference>
<evidence type="ECO:0000256" key="6">
    <source>
        <dbReference type="ARBA" id="ARBA00023055"/>
    </source>
</evidence>
<organism evidence="11 12">
    <name type="scientific">Cichlidogyrus casuarinus</name>
    <dbReference type="NCBI Taxonomy" id="1844966"/>
    <lineage>
        <taxon>Eukaryota</taxon>
        <taxon>Metazoa</taxon>
        <taxon>Spiralia</taxon>
        <taxon>Lophotrochozoa</taxon>
        <taxon>Platyhelminthes</taxon>
        <taxon>Monogenea</taxon>
        <taxon>Monopisthocotylea</taxon>
        <taxon>Dactylogyridea</taxon>
        <taxon>Ancyrocephalidae</taxon>
        <taxon>Cichlidogyrus</taxon>
    </lineage>
</organism>
<dbReference type="GO" id="GO:0008289">
    <property type="term" value="F:lipid binding"/>
    <property type="evidence" value="ECO:0007669"/>
    <property type="project" value="UniProtKB-KW"/>
</dbReference>
<evidence type="ECO:0000256" key="7">
    <source>
        <dbReference type="ARBA" id="ARBA00023121"/>
    </source>
</evidence>
<dbReference type="PROSITE" id="PS51847">
    <property type="entry name" value="SMP"/>
    <property type="match status" value="1"/>
</dbReference>
<keyword evidence="3" id="KW-0812">Transmembrane</keyword>
<protein>
    <submittedName>
        <fullName evidence="11">Tabersonine 6,7-epoxidase isoform 2</fullName>
    </submittedName>
</protein>
<evidence type="ECO:0000256" key="5">
    <source>
        <dbReference type="ARBA" id="ARBA00022989"/>
    </source>
</evidence>
<feature type="region of interest" description="Disordered" evidence="9">
    <location>
        <begin position="488"/>
        <end position="544"/>
    </location>
</feature>
<evidence type="ECO:0000256" key="3">
    <source>
        <dbReference type="ARBA" id="ARBA00022692"/>
    </source>
</evidence>
<comment type="subcellular location">
    <subcellularLocation>
        <location evidence="1">Endoplasmic reticulum membrane</location>
    </subcellularLocation>
</comment>
<keyword evidence="7" id="KW-0446">Lipid-binding</keyword>
<evidence type="ECO:0000313" key="11">
    <source>
        <dbReference type="EMBL" id="KAL3315050.1"/>
    </source>
</evidence>
<keyword evidence="12" id="KW-1185">Reference proteome</keyword>
<feature type="domain" description="SMP-LTD" evidence="10">
    <location>
        <begin position="381"/>
        <end position="558"/>
    </location>
</feature>
<evidence type="ECO:0000256" key="2">
    <source>
        <dbReference type="ARBA" id="ARBA00022448"/>
    </source>
</evidence>
<keyword evidence="8" id="KW-0472">Membrane</keyword>
<dbReference type="AlphaFoldDB" id="A0ABD2Q651"/>
<feature type="region of interest" description="Disordered" evidence="9">
    <location>
        <begin position="222"/>
        <end position="253"/>
    </location>
</feature>
<comment type="caution">
    <text evidence="11">The sequence shown here is derived from an EMBL/GenBank/DDBJ whole genome shotgun (WGS) entry which is preliminary data.</text>
</comment>
<dbReference type="InterPro" id="IPR031468">
    <property type="entry name" value="SMP_LBD"/>
</dbReference>
<dbReference type="EMBL" id="JBJKFK010000839">
    <property type="protein sequence ID" value="KAL3315050.1"/>
    <property type="molecule type" value="Genomic_DNA"/>
</dbReference>
<keyword evidence="5" id="KW-1133">Transmembrane helix</keyword>
<proteinExistence type="predicted"/>
<dbReference type="InterPro" id="IPR019411">
    <property type="entry name" value="MMM1_dom"/>
</dbReference>
<evidence type="ECO:0000313" key="12">
    <source>
        <dbReference type="Proteomes" id="UP001626550"/>
    </source>
</evidence>
<keyword evidence="4" id="KW-0256">Endoplasmic reticulum</keyword>
<keyword evidence="2" id="KW-0813">Transport</keyword>
<keyword evidence="6" id="KW-0445">Lipid transport</keyword>
<feature type="compositionally biased region" description="Acidic residues" evidence="9">
    <location>
        <begin position="493"/>
        <end position="502"/>
    </location>
</feature>